<gene>
    <name evidence="2" type="ORF">AB1Y20_014188</name>
</gene>
<reference evidence="2 3" key="1">
    <citation type="journal article" date="2024" name="Science">
        <title>Giant polyketide synthase enzymes in the biosynthesis of giant marine polyether toxins.</title>
        <authorList>
            <person name="Fallon T.R."/>
            <person name="Shende V.V."/>
            <person name="Wierzbicki I.H."/>
            <person name="Pendleton A.L."/>
            <person name="Watervoot N.F."/>
            <person name="Auber R.P."/>
            <person name="Gonzalez D.J."/>
            <person name="Wisecaver J.H."/>
            <person name="Moore B.S."/>
        </authorList>
    </citation>
    <scope>NUCLEOTIDE SEQUENCE [LARGE SCALE GENOMIC DNA]</scope>
    <source>
        <strain evidence="2 3">12B1</strain>
    </source>
</reference>
<protein>
    <submittedName>
        <fullName evidence="2">Uncharacterized protein</fullName>
    </submittedName>
</protein>
<organism evidence="2 3">
    <name type="scientific">Prymnesium parvum</name>
    <name type="common">Toxic golden alga</name>
    <dbReference type="NCBI Taxonomy" id="97485"/>
    <lineage>
        <taxon>Eukaryota</taxon>
        <taxon>Haptista</taxon>
        <taxon>Haptophyta</taxon>
        <taxon>Prymnesiophyceae</taxon>
        <taxon>Prymnesiales</taxon>
        <taxon>Prymnesiaceae</taxon>
        <taxon>Prymnesium</taxon>
    </lineage>
</organism>
<feature type="compositionally biased region" description="Low complexity" evidence="1">
    <location>
        <begin position="311"/>
        <end position="320"/>
    </location>
</feature>
<dbReference type="Proteomes" id="UP001515480">
    <property type="component" value="Unassembled WGS sequence"/>
</dbReference>
<name>A0AB34IFJ0_PRYPA</name>
<dbReference type="EMBL" id="JBGBPQ010000028">
    <property type="protein sequence ID" value="KAL1496583.1"/>
    <property type="molecule type" value="Genomic_DNA"/>
</dbReference>
<keyword evidence="3" id="KW-1185">Reference proteome</keyword>
<comment type="caution">
    <text evidence="2">The sequence shown here is derived from an EMBL/GenBank/DDBJ whole genome shotgun (WGS) entry which is preliminary data.</text>
</comment>
<proteinExistence type="predicted"/>
<sequence>MPGAAALRRLHSIGSLQCLLRARAAFLRLLKEAPEARRARLAGLGVHETVASAAEGISLNLAGLANANKWSMAGRSTGSGATLNGTAISTRAKGGSRELLTGSGTTVTEVGDPDALAEVPYWNQGNAELYTDEALRARHTLRRHPRIQEKLGQWWTMLLRSSQGSNGAKLKDSVGKKDYCWLLCLLYKALLDPFDLDEARESAEEDWEQDTRGHPAMTRHLFMDAMFELVDMWTTNIEVKQYVEFLSILLDSVACDNGNGYTWRNLNEVHFAGFTLEDGADNPPDPVQLKAQGSLPAASGDQPTSSQHGRAAPTTSPAASCSKPRSTSQPRGIAAAPATASMSSLRSSASAPSPPLWAPKARPQEPKPQAPPPPPPPPRVSIQPKADSTPPPRKKLVLSRARPPLYTKVEPRFLAKNPKVEKPRKSPLPDMQRVEMEPIAMSSFTRTSSQVLRSVGRVSTQTDPRHLNGWQASARSRHHSPCHVLESCCGAASSMPSLPANETCVGDCVNAFPGSSGDARSAGWARSGIVNHSQLTAAALGRNESRGTQLFIGTIVGSNAPTVLRATTAPQTMNKSSSLPKSSLAEVHACTNSEGSVPPSFDAAFAPASLRPSTTCTELRRPLSRVTLREVPEEDKVAHLVDEVGGRVRVSAPPAEASSPASAPPRPPLRKRTKSTMTQRQLRELQLDLIGDLTFEENLALKLRTVEGISAQALSLFKRSDWSVRPLVCQKGT</sequence>
<evidence type="ECO:0000313" key="3">
    <source>
        <dbReference type="Proteomes" id="UP001515480"/>
    </source>
</evidence>
<feature type="compositionally biased region" description="Low complexity" evidence="1">
    <location>
        <begin position="337"/>
        <end position="351"/>
    </location>
</feature>
<accession>A0AB34IFJ0</accession>
<feature type="compositionally biased region" description="Low complexity" evidence="1">
    <location>
        <begin position="651"/>
        <end position="661"/>
    </location>
</feature>
<evidence type="ECO:0000256" key="1">
    <source>
        <dbReference type="SAM" id="MobiDB-lite"/>
    </source>
</evidence>
<dbReference type="AlphaFoldDB" id="A0AB34IFJ0"/>
<feature type="compositionally biased region" description="Pro residues" evidence="1">
    <location>
        <begin position="366"/>
        <end position="379"/>
    </location>
</feature>
<evidence type="ECO:0000313" key="2">
    <source>
        <dbReference type="EMBL" id="KAL1496583.1"/>
    </source>
</evidence>
<feature type="compositionally biased region" description="Basic and acidic residues" evidence="1">
    <location>
        <begin position="409"/>
        <end position="424"/>
    </location>
</feature>
<feature type="region of interest" description="Disordered" evidence="1">
    <location>
        <begin position="277"/>
        <end position="427"/>
    </location>
</feature>
<feature type="region of interest" description="Disordered" evidence="1">
    <location>
        <begin position="651"/>
        <end position="678"/>
    </location>
</feature>